<dbReference type="FunCoup" id="A0A6P8HKM2">
    <property type="interactions" value="72"/>
</dbReference>
<dbReference type="Pfam" id="PF00254">
    <property type="entry name" value="FKBP_C"/>
    <property type="match status" value="1"/>
</dbReference>
<dbReference type="Pfam" id="PF13181">
    <property type="entry name" value="TPR_8"/>
    <property type="match status" value="1"/>
</dbReference>
<dbReference type="Proteomes" id="UP000515163">
    <property type="component" value="Unplaced"/>
</dbReference>
<dbReference type="InterPro" id="IPR019734">
    <property type="entry name" value="TPR_rpt"/>
</dbReference>
<feature type="repeat" description="TPR" evidence="5">
    <location>
        <begin position="332"/>
        <end position="365"/>
    </location>
</feature>
<dbReference type="InterPro" id="IPR011990">
    <property type="entry name" value="TPR-like_helical_dom_sf"/>
</dbReference>
<dbReference type="SMART" id="SM00028">
    <property type="entry name" value="TPR"/>
    <property type="match status" value="3"/>
</dbReference>
<evidence type="ECO:0000256" key="5">
    <source>
        <dbReference type="PROSITE-ProRule" id="PRU00339"/>
    </source>
</evidence>
<keyword evidence="4" id="KW-0697">Rotamase</keyword>
<accession>A0A6P8HKM2</accession>
<evidence type="ECO:0000313" key="8">
    <source>
        <dbReference type="RefSeq" id="XP_031556924.1"/>
    </source>
</evidence>
<evidence type="ECO:0000256" key="3">
    <source>
        <dbReference type="ARBA" id="ARBA00022803"/>
    </source>
</evidence>
<comment type="catalytic activity">
    <reaction evidence="4">
        <text>[protein]-peptidylproline (omega=180) = [protein]-peptidylproline (omega=0)</text>
        <dbReference type="Rhea" id="RHEA:16237"/>
        <dbReference type="Rhea" id="RHEA-COMP:10747"/>
        <dbReference type="Rhea" id="RHEA-COMP:10748"/>
        <dbReference type="ChEBI" id="CHEBI:83833"/>
        <dbReference type="ChEBI" id="CHEBI:83834"/>
        <dbReference type="EC" id="5.2.1.8"/>
    </reaction>
</comment>
<dbReference type="PROSITE" id="PS50059">
    <property type="entry name" value="FKBP_PPIASE"/>
    <property type="match status" value="1"/>
</dbReference>
<evidence type="ECO:0000256" key="1">
    <source>
        <dbReference type="ARBA" id="ARBA00009648"/>
    </source>
</evidence>
<dbReference type="EC" id="5.2.1.8" evidence="4"/>
<evidence type="ECO:0000313" key="7">
    <source>
        <dbReference type="Proteomes" id="UP000515163"/>
    </source>
</evidence>
<dbReference type="GO" id="GO:0003755">
    <property type="term" value="F:peptidyl-prolyl cis-trans isomerase activity"/>
    <property type="evidence" value="ECO:0007669"/>
    <property type="project" value="UniProtKB-KW"/>
</dbReference>
<evidence type="ECO:0000256" key="4">
    <source>
        <dbReference type="PROSITE-ProRule" id="PRU00277"/>
    </source>
</evidence>
<comment type="similarity">
    <text evidence="1">Belongs to the FKBP6 family.</text>
</comment>
<dbReference type="AlphaFoldDB" id="A0A6P8HKM2"/>
<dbReference type="InterPro" id="IPR042282">
    <property type="entry name" value="FKBP6/shu"/>
</dbReference>
<keyword evidence="3 5" id="KW-0802">TPR repeat</keyword>
<evidence type="ECO:0000259" key="6">
    <source>
        <dbReference type="PROSITE" id="PS50059"/>
    </source>
</evidence>
<dbReference type="InterPro" id="IPR046357">
    <property type="entry name" value="PPIase_dom_sf"/>
</dbReference>
<name>A0A6P8HKM2_ACTTE</name>
<dbReference type="SUPFAM" id="SSF54534">
    <property type="entry name" value="FKBP-like"/>
    <property type="match status" value="1"/>
</dbReference>
<sequence length="482" mass="55399">MQEPEPLAAYESLILSGENEYVPNRYATGLKDGVDIQELRSGGGATFEVDLDQQFPHGHNSDDDEEPRNAYFDMEEMFQQLNHEVLGVDKEDETDTSKTPFESMGQDMEDLIGDRGVLKKILRPGVGPVVPRTASVRFHYNAYKEYCDEPYDSSRFRGKPENTRLGGGAFPGIDIGLSSMRKGEMARFLFEKEYVFKDMGCGPRVPPGTVMWEVELLSFVDHGPSDEVSDLPKSGDKRKASFEHLMAIANGHKEVGNDLYKRKQVNQAVTKYMKAIKLLEECSLQNETEDNQMNQVLLKLYSNMSQCALELGQSARAIKYARKVLYHDPKNVKAFFRMGKAYMKESEFDRAREYFVKALQRQPNNKDIKLGMIELDRNVEKFRVMEKERCRSAMQDYLGVASNSQEHKDKDTKLDDISEDVKQMMTKKLSDFKEDENMKEMVLPSTLTEKEMEFVQEIATNMGIKSEIKPFKGYQRRLRVWK</sequence>
<dbReference type="GO" id="GO:0051879">
    <property type="term" value="F:Hsp90 protein binding"/>
    <property type="evidence" value="ECO:0007669"/>
    <property type="project" value="TreeGrafter"/>
</dbReference>
<dbReference type="SUPFAM" id="SSF48452">
    <property type="entry name" value="TPR-like"/>
    <property type="match status" value="1"/>
</dbReference>
<dbReference type="GO" id="GO:0034587">
    <property type="term" value="P:piRNA processing"/>
    <property type="evidence" value="ECO:0007669"/>
    <property type="project" value="TreeGrafter"/>
</dbReference>
<dbReference type="PANTHER" id="PTHR46674">
    <property type="entry name" value="INACTIVE PEPTIDYL-PROLYL CIS-TRANS ISOMERASE FKBP6"/>
    <property type="match status" value="1"/>
</dbReference>
<keyword evidence="2" id="KW-0677">Repeat</keyword>
<gene>
    <name evidence="8" type="primary">LOC116293612</name>
</gene>
<protein>
    <recommendedName>
        <fullName evidence="4">peptidylprolyl isomerase</fullName>
        <ecNumber evidence="4">5.2.1.8</ecNumber>
    </recommendedName>
</protein>
<dbReference type="PROSITE" id="PS50293">
    <property type="entry name" value="TPR_REGION"/>
    <property type="match status" value="1"/>
</dbReference>
<dbReference type="GO" id="GO:0007283">
    <property type="term" value="P:spermatogenesis"/>
    <property type="evidence" value="ECO:0007669"/>
    <property type="project" value="TreeGrafter"/>
</dbReference>
<dbReference type="Gene3D" id="1.25.40.10">
    <property type="entry name" value="Tetratricopeptide repeat domain"/>
    <property type="match status" value="1"/>
</dbReference>
<dbReference type="Pfam" id="PF00515">
    <property type="entry name" value="TPR_1"/>
    <property type="match status" value="1"/>
</dbReference>
<dbReference type="KEGG" id="aten:116293612"/>
<keyword evidence="4" id="KW-0413">Isomerase</keyword>
<dbReference type="PROSITE" id="PS50005">
    <property type="entry name" value="TPR"/>
    <property type="match status" value="1"/>
</dbReference>
<dbReference type="GO" id="GO:0005737">
    <property type="term" value="C:cytoplasm"/>
    <property type="evidence" value="ECO:0007669"/>
    <property type="project" value="TreeGrafter"/>
</dbReference>
<dbReference type="Gene3D" id="3.10.50.40">
    <property type="match status" value="1"/>
</dbReference>
<dbReference type="OrthoDB" id="8116123at2759"/>
<reference evidence="8" key="1">
    <citation type="submission" date="2025-08" db="UniProtKB">
        <authorList>
            <consortium name="RefSeq"/>
        </authorList>
    </citation>
    <scope>IDENTIFICATION</scope>
    <source>
        <tissue evidence="8">Tentacle</tissue>
    </source>
</reference>
<feature type="domain" description="PPIase FKBP-type" evidence="6">
    <location>
        <begin position="133"/>
        <end position="220"/>
    </location>
</feature>
<dbReference type="InterPro" id="IPR001179">
    <property type="entry name" value="PPIase_FKBP_dom"/>
</dbReference>
<dbReference type="RefSeq" id="XP_031556924.1">
    <property type="nucleotide sequence ID" value="XM_031701064.1"/>
</dbReference>
<evidence type="ECO:0000256" key="2">
    <source>
        <dbReference type="ARBA" id="ARBA00022737"/>
    </source>
</evidence>
<organism evidence="7 8">
    <name type="scientific">Actinia tenebrosa</name>
    <name type="common">Australian red waratah sea anemone</name>
    <dbReference type="NCBI Taxonomy" id="6105"/>
    <lineage>
        <taxon>Eukaryota</taxon>
        <taxon>Metazoa</taxon>
        <taxon>Cnidaria</taxon>
        <taxon>Anthozoa</taxon>
        <taxon>Hexacorallia</taxon>
        <taxon>Actiniaria</taxon>
        <taxon>Actiniidae</taxon>
        <taxon>Actinia</taxon>
    </lineage>
</organism>
<dbReference type="GeneID" id="116293612"/>
<proteinExistence type="inferred from homology"/>
<keyword evidence="7" id="KW-1185">Reference proteome</keyword>
<dbReference type="PANTHER" id="PTHR46674:SF1">
    <property type="entry name" value="INACTIVE PEPTIDYL-PROLYL CIS-TRANS ISOMERASE FKBP6"/>
    <property type="match status" value="1"/>
</dbReference>
<dbReference type="InParanoid" id="A0A6P8HKM2"/>